<dbReference type="GO" id="GO:0005524">
    <property type="term" value="F:ATP binding"/>
    <property type="evidence" value="ECO:0007669"/>
    <property type="project" value="InterPro"/>
</dbReference>
<dbReference type="InterPro" id="IPR000719">
    <property type="entry name" value="Prot_kinase_dom"/>
</dbReference>
<reference evidence="3" key="2">
    <citation type="submission" date="2015-01" db="EMBL/GenBank/DDBJ databases">
        <title>Evolutionary Origins and Diversification of the Mycorrhizal Mutualists.</title>
        <authorList>
            <consortium name="DOE Joint Genome Institute"/>
            <consortium name="Mycorrhizal Genomics Consortium"/>
            <person name="Kohler A."/>
            <person name="Kuo A."/>
            <person name="Nagy L.G."/>
            <person name="Floudas D."/>
            <person name="Copeland A."/>
            <person name="Barry K.W."/>
            <person name="Cichocki N."/>
            <person name="Veneault-Fourrey C."/>
            <person name="LaButti K."/>
            <person name="Lindquist E.A."/>
            <person name="Lipzen A."/>
            <person name="Lundell T."/>
            <person name="Morin E."/>
            <person name="Murat C."/>
            <person name="Riley R."/>
            <person name="Ohm R."/>
            <person name="Sun H."/>
            <person name="Tunlid A."/>
            <person name="Henrissat B."/>
            <person name="Grigoriev I.V."/>
            <person name="Hibbett D.S."/>
            <person name="Martin F."/>
        </authorList>
    </citation>
    <scope>NUCLEOTIDE SEQUENCE [LARGE SCALE GENOMIC DNA]</scope>
    <source>
        <strain evidence="3">F 1598</strain>
    </source>
</reference>
<feature type="domain" description="Protein kinase" evidence="1">
    <location>
        <begin position="230"/>
        <end position="503"/>
    </location>
</feature>
<gene>
    <name evidence="2" type="ORF">PILCRDRAFT_811513</name>
</gene>
<dbReference type="Proteomes" id="UP000054166">
    <property type="component" value="Unassembled WGS sequence"/>
</dbReference>
<dbReference type="GO" id="GO:0007166">
    <property type="term" value="P:cell surface receptor signaling pathway"/>
    <property type="evidence" value="ECO:0007669"/>
    <property type="project" value="InterPro"/>
</dbReference>
<name>A0A0C3G3X1_PILCF</name>
<dbReference type="Gene3D" id="1.20.930.20">
    <property type="entry name" value="Adaptor protein Cbl, N-terminal domain"/>
    <property type="match status" value="1"/>
</dbReference>
<dbReference type="InterPro" id="IPR051681">
    <property type="entry name" value="Ser/Thr_Kinases-Pseudokinases"/>
</dbReference>
<proteinExistence type="predicted"/>
<sequence>MGALDIAIAAGKATAQAAQISAQFAPVPWLCPAVEVLCVIIQLCENVSANRRMVRQLCQRCHDLLAAFSESMQDSQSDAMEGPLQAVSNTFEGIKLKMTFWAQLNRVESFAKQKEILEDIQRCHNQISDCLGKFQVMSHLEIHEWQSKFEANYKLDHEEIMSYLAEIANATEITRAATVEGFAEIRALLMCNMQHALSETRFDYRMNAGLQSNLYQLQMDSRSLLPEFHLKRGEVTRIGQFPVSGSASMDIWEGLYLGREKVAIKVIRAVTSDPRSLQRFKREVRVWAEIWKMDRGRHILPFYGFCQSDGPYPYMISPWQPNGTAISYVKKHPNIDYMQMIRAIGEGIRILHSFSPPIVHGDIKGPNIVINALGDPLIADFGVSQVVEDITGVPFSQSNGPCLSRWFAPELCIGPGMLSISSDIYAYGMTMLELITNQQPYSYIKHTTEVVIKSASGARPHRPTEPHIVARGLDDHLWDLMNTCWNNDSTARPSIDQVLARLQ</sequence>
<dbReference type="InterPro" id="IPR008271">
    <property type="entry name" value="Ser/Thr_kinase_AS"/>
</dbReference>
<dbReference type="PANTHER" id="PTHR44329:SF214">
    <property type="entry name" value="PROTEIN KINASE DOMAIN-CONTAINING PROTEIN"/>
    <property type="match status" value="1"/>
</dbReference>
<dbReference type="AlphaFoldDB" id="A0A0C3G3X1"/>
<dbReference type="Gene3D" id="1.10.510.10">
    <property type="entry name" value="Transferase(Phosphotransferase) domain 1"/>
    <property type="match status" value="1"/>
</dbReference>
<dbReference type="HOGENOM" id="CLU_000288_7_38_1"/>
<evidence type="ECO:0000259" key="1">
    <source>
        <dbReference type="PROSITE" id="PS50011"/>
    </source>
</evidence>
<dbReference type="SMART" id="SM00220">
    <property type="entry name" value="S_TKc"/>
    <property type="match status" value="1"/>
</dbReference>
<dbReference type="STRING" id="765440.A0A0C3G3X1"/>
<evidence type="ECO:0000313" key="2">
    <source>
        <dbReference type="EMBL" id="KIM91000.1"/>
    </source>
</evidence>
<dbReference type="OrthoDB" id="4062651at2759"/>
<dbReference type="InterPro" id="IPR036537">
    <property type="entry name" value="Adaptor_Cbl_N_dom_sf"/>
</dbReference>
<organism evidence="2 3">
    <name type="scientific">Piloderma croceum (strain F 1598)</name>
    <dbReference type="NCBI Taxonomy" id="765440"/>
    <lineage>
        <taxon>Eukaryota</taxon>
        <taxon>Fungi</taxon>
        <taxon>Dikarya</taxon>
        <taxon>Basidiomycota</taxon>
        <taxon>Agaricomycotina</taxon>
        <taxon>Agaricomycetes</taxon>
        <taxon>Agaricomycetidae</taxon>
        <taxon>Atheliales</taxon>
        <taxon>Atheliaceae</taxon>
        <taxon>Piloderma</taxon>
    </lineage>
</organism>
<dbReference type="InterPro" id="IPR059179">
    <property type="entry name" value="MLKL-like_MCAfunc"/>
</dbReference>
<dbReference type="PANTHER" id="PTHR44329">
    <property type="entry name" value="SERINE/THREONINE-PROTEIN KINASE TNNI3K-RELATED"/>
    <property type="match status" value="1"/>
</dbReference>
<reference evidence="2 3" key="1">
    <citation type="submission" date="2014-04" db="EMBL/GenBank/DDBJ databases">
        <authorList>
            <consortium name="DOE Joint Genome Institute"/>
            <person name="Kuo A."/>
            <person name="Tarkka M."/>
            <person name="Buscot F."/>
            <person name="Kohler A."/>
            <person name="Nagy L.G."/>
            <person name="Floudas D."/>
            <person name="Copeland A."/>
            <person name="Barry K.W."/>
            <person name="Cichocki N."/>
            <person name="Veneault-Fourrey C."/>
            <person name="LaButti K."/>
            <person name="Lindquist E.A."/>
            <person name="Lipzen A."/>
            <person name="Lundell T."/>
            <person name="Morin E."/>
            <person name="Murat C."/>
            <person name="Sun H."/>
            <person name="Tunlid A."/>
            <person name="Henrissat B."/>
            <person name="Grigoriev I.V."/>
            <person name="Hibbett D.S."/>
            <person name="Martin F."/>
            <person name="Nordberg H.P."/>
            <person name="Cantor M.N."/>
            <person name="Hua S.X."/>
        </authorList>
    </citation>
    <scope>NUCLEOTIDE SEQUENCE [LARGE SCALE GENOMIC DNA]</scope>
    <source>
        <strain evidence="2 3">F 1598</strain>
    </source>
</reference>
<evidence type="ECO:0000313" key="3">
    <source>
        <dbReference type="Proteomes" id="UP000054166"/>
    </source>
</evidence>
<dbReference type="CDD" id="cd21037">
    <property type="entry name" value="MLKL_NTD"/>
    <property type="match status" value="1"/>
</dbReference>
<dbReference type="PROSITE" id="PS50011">
    <property type="entry name" value="PROTEIN_KINASE_DOM"/>
    <property type="match status" value="1"/>
</dbReference>
<dbReference type="EMBL" id="KN832972">
    <property type="protein sequence ID" value="KIM91000.1"/>
    <property type="molecule type" value="Genomic_DNA"/>
</dbReference>
<accession>A0A0C3G3X1</accession>
<dbReference type="SUPFAM" id="SSF56112">
    <property type="entry name" value="Protein kinase-like (PK-like)"/>
    <property type="match status" value="1"/>
</dbReference>
<protein>
    <recommendedName>
        <fullName evidence="1">Protein kinase domain-containing protein</fullName>
    </recommendedName>
</protein>
<dbReference type="PROSITE" id="PS00108">
    <property type="entry name" value="PROTEIN_KINASE_ST"/>
    <property type="match status" value="1"/>
</dbReference>
<dbReference type="InterPro" id="IPR001245">
    <property type="entry name" value="Ser-Thr/Tyr_kinase_cat_dom"/>
</dbReference>
<keyword evidence="3" id="KW-1185">Reference proteome</keyword>
<dbReference type="Pfam" id="PF07714">
    <property type="entry name" value="PK_Tyr_Ser-Thr"/>
    <property type="match status" value="1"/>
</dbReference>
<dbReference type="GO" id="GO:0004674">
    <property type="term" value="F:protein serine/threonine kinase activity"/>
    <property type="evidence" value="ECO:0007669"/>
    <property type="project" value="TreeGrafter"/>
</dbReference>
<dbReference type="InterPro" id="IPR011009">
    <property type="entry name" value="Kinase-like_dom_sf"/>
</dbReference>
<dbReference type="InParanoid" id="A0A0C3G3X1"/>